<name>A0ABW4LBN8_9MICO</name>
<proteinExistence type="predicted"/>
<dbReference type="Proteomes" id="UP001597347">
    <property type="component" value="Unassembled WGS sequence"/>
</dbReference>
<protein>
    <submittedName>
        <fullName evidence="2">Uncharacterized protein</fullName>
    </submittedName>
</protein>
<reference evidence="3" key="1">
    <citation type="journal article" date="2019" name="Int. J. Syst. Evol. Microbiol.">
        <title>The Global Catalogue of Microorganisms (GCM) 10K type strain sequencing project: providing services to taxonomists for standard genome sequencing and annotation.</title>
        <authorList>
            <consortium name="The Broad Institute Genomics Platform"/>
            <consortium name="The Broad Institute Genome Sequencing Center for Infectious Disease"/>
            <person name="Wu L."/>
            <person name="Ma J."/>
        </authorList>
    </citation>
    <scope>NUCLEOTIDE SEQUENCE [LARGE SCALE GENOMIC DNA]</scope>
    <source>
        <strain evidence="3">CGMCC 1.12471</strain>
    </source>
</reference>
<gene>
    <name evidence="2" type="ORF">ACFSBI_02600</name>
</gene>
<organism evidence="2 3">
    <name type="scientific">Amnibacterium endophyticum</name>
    <dbReference type="NCBI Taxonomy" id="2109337"/>
    <lineage>
        <taxon>Bacteria</taxon>
        <taxon>Bacillati</taxon>
        <taxon>Actinomycetota</taxon>
        <taxon>Actinomycetes</taxon>
        <taxon>Micrococcales</taxon>
        <taxon>Microbacteriaceae</taxon>
        <taxon>Amnibacterium</taxon>
    </lineage>
</organism>
<accession>A0ABW4LBN8</accession>
<evidence type="ECO:0000313" key="3">
    <source>
        <dbReference type="Proteomes" id="UP001597347"/>
    </source>
</evidence>
<feature type="compositionally biased region" description="Basic and acidic residues" evidence="1">
    <location>
        <begin position="24"/>
        <end position="37"/>
    </location>
</feature>
<keyword evidence="3" id="KW-1185">Reference proteome</keyword>
<comment type="caution">
    <text evidence="2">The sequence shown here is derived from an EMBL/GenBank/DDBJ whole genome shotgun (WGS) entry which is preliminary data.</text>
</comment>
<dbReference type="EMBL" id="JBHUEA010000003">
    <property type="protein sequence ID" value="MFD1720427.1"/>
    <property type="molecule type" value="Genomic_DNA"/>
</dbReference>
<sequence>MWRRLRRLLSWDGYRRPGSSVTGEEARDQAARDRAFDGRSSGSDTGYMQRFGR</sequence>
<evidence type="ECO:0000313" key="2">
    <source>
        <dbReference type="EMBL" id="MFD1720427.1"/>
    </source>
</evidence>
<dbReference type="RefSeq" id="WP_377931742.1">
    <property type="nucleotide sequence ID" value="NZ_JBHUEA010000003.1"/>
</dbReference>
<feature type="region of interest" description="Disordered" evidence="1">
    <location>
        <begin position="14"/>
        <end position="53"/>
    </location>
</feature>
<evidence type="ECO:0000256" key="1">
    <source>
        <dbReference type="SAM" id="MobiDB-lite"/>
    </source>
</evidence>